<dbReference type="EMBL" id="WKJD01000012">
    <property type="protein sequence ID" value="MRX43521.1"/>
    <property type="molecule type" value="Genomic_DNA"/>
</dbReference>
<dbReference type="Proteomes" id="UP000476511">
    <property type="component" value="Unassembled WGS sequence"/>
</dbReference>
<keyword evidence="3" id="KW-0472">Membrane</keyword>
<feature type="transmembrane region" description="Helical" evidence="3">
    <location>
        <begin position="305"/>
        <end position="322"/>
    </location>
</feature>
<feature type="transmembrane region" description="Helical" evidence="3">
    <location>
        <begin position="328"/>
        <end position="346"/>
    </location>
</feature>
<reference evidence="5 6" key="1">
    <citation type="submission" date="2019-11" db="EMBL/GenBank/DDBJ databases">
        <title>Agromyces kandeliae sp. nov., isolated from mangrove soil.</title>
        <authorList>
            <person name="Wang R."/>
        </authorList>
    </citation>
    <scope>NUCLEOTIDE SEQUENCE [LARGE SCALE GENOMIC DNA]</scope>
    <source>
        <strain evidence="5 6">Q22</strain>
    </source>
</reference>
<feature type="region of interest" description="Disordered" evidence="2">
    <location>
        <begin position="442"/>
        <end position="468"/>
    </location>
</feature>
<keyword evidence="3" id="KW-0812">Transmembrane</keyword>
<feature type="domain" description="Threonine/serine exporter-like N-terminal" evidence="4">
    <location>
        <begin position="26"/>
        <end position="258"/>
    </location>
</feature>
<feature type="transmembrane region" description="Helical" evidence="3">
    <location>
        <begin position="179"/>
        <end position="200"/>
    </location>
</feature>
<dbReference type="AlphaFoldDB" id="A0A6L5R0F9"/>
<evidence type="ECO:0000259" key="4">
    <source>
        <dbReference type="Pfam" id="PF06738"/>
    </source>
</evidence>
<gene>
    <name evidence="5" type="ORF">GJR97_07240</name>
</gene>
<dbReference type="PANTHER" id="PTHR31082:SF4">
    <property type="entry name" value="PHEROMONE-REGULATED MEMBRANE PROTEIN 10"/>
    <property type="match status" value="1"/>
</dbReference>
<proteinExistence type="inferred from homology"/>
<feature type="transmembrane region" description="Helical" evidence="3">
    <location>
        <begin position="277"/>
        <end position="298"/>
    </location>
</feature>
<keyword evidence="6" id="KW-1185">Reference proteome</keyword>
<organism evidence="5 6">
    <name type="scientific">Agromyces kandeliae</name>
    <dbReference type="NCBI Taxonomy" id="2666141"/>
    <lineage>
        <taxon>Bacteria</taxon>
        <taxon>Bacillati</taxon>
        <taxon>Actinomycetota</taxon>
        <taxon>Actinomycetes</taxon>
        <taxon>Micrococcales</taxon>
        <taxon>Microbacteriaceae</taxon>
        <taxon>Agromyces</taxon>
    </lineage>
</organism>
<accession>A0A6L5R0F9</accession>
<protein>
    <submittedName>
        <fullName evidence="5">Threonine/serine exporter family protein</fullName>
    </submittedName>
</protein>
<evidence type="ECO:0000313" key="6">
    <source>
        <dbReference type="Proteomes" id="UP000476511"/>
    </source>
</evidence>
<dbReference type="GO" id="GO:0022857">
    <property type="term" value="F:transmembrane transporter activity"/>
    <property type="evidence" value="ECO:0007669"/>
    <property type="project" value="InterPro"/>
</dbReference>
<evidence type="ECO:0000256" key="1">
    <source>
        <dbReference type="ARBA" id="ARBA00034125"/>
    </source>
</evidence>
<feature type="transmembrane region" description="Helical" evidence="3">
    <location>
        <begin position="358"/>
        <end position="378"/>
    </location>
</feature>
<feature type="compositionally biased region" description="Basic and acidic residues" evidence="2">
    <location>
        <begin position="451"/>
        <end position="468"/>
    </location>
</feature>
<feature type="transmembrane region" description="Helical" evidence="3">
    <location>
        <begin position="206"/>
        <end position="229"/>
    </location>
</feature>
<keyword evidence="3" id="KW-1133">Transmembrane helix</keyword>
<name>A0A6L5R0F9_9MICO</name>
<dbReference type="Pfam" id="PF06738">
    <property type="entry name" value="ThrE"/>
    <property type="match status" value="1"/>
</dbReference>
<evidence type="ECO:0000313" key="5">
    <source>
        <dbReference type="EMBL" id="MRX43521.1"/>
    </source>
</evidence>
<evidence type="ECO:0000256" key="3">
    <source>
        <dbReference type="SAM" id="Phobius"/>
    </source>
</evidence>
<sequence length="468" mass="48873">MPTTPTPPESRETEPPPGDRTLIRTFLLGLAEGLTASAESTDRIRAEIVDVAHAYGVDEVDVVVLPTIALVQTGQGETGRISLTSVRASFRFDQIAAMAALVRSARSAGISPADGIRRLNEIGAMPPTRHWFMRTLGHALLTAGLALLLAPSWQGVVVGFGLGVLIGVAKLTRSQTLSLVLPVAASFACAVIVFLLAPVVQIGDPLRVLIAPLATFLPGALLTTGVRELAAGQMVAGTSRLGAGIVQLALLAFGILAAGTVVGIGDDEYVPREVQQTLPWWIAGIGLVLYGIGVYLHFAAPGRSYGWVILALVVAYGAQQLGVFLLGAPVSGFFGALVVTPFVLWIEDLPRGVPSQITFLPAFWVLVPGAAGLIGLTEGAVEESAGIDDVAAAFVTVMSIALGVFIGSAIYRFIRRSAAGIAEFHIDLPSVLGPSEDSVLSRITDAAPKPPRRDTDAAPTPPRRDPDA</sequence>
<comment type="similarity">
    <text evidence="1">Belongs to the ThrE exporter (TC 2.A.79) family.</text>
</comment>
<dbReference type="InterPro" id="IPR051361">
    <property type="entry name" value="ThrE/Ser_Exporter"/>
</dbReference>
<dbReference type="InterPro" id="IPR010619">
    <property type="entry name" value="ThrE-like_N"/>
</dbReference>
<feature type="region of interest" description="Disordered" evidence="2">
    <location>
        <begin position="1"/>
        <end position="20"/>
    </location>
</feature>
<comment type="caution">
    <text evidence="5">The sequence shown here is derived from an EMBL/GenBank/DDBJ whole genome shotgun (WGS) entry which is preliminary data.</text>
</comment>
<feature type="transmembrane region" description="Helical" evidence="3">
    <location>
        <begin position="390"/>
        <end position="411"/>
    </location>
</feature>
<dbReference type="PANTHER" id="PTHR31082">
    <property type="entry name" value="PHEROMONE-REGULATED MEMBRANE PROTEIN 10"/>
    <property type="match status" value="1"/>
</dbReference>
<dbReference type="RefSeq" id="WP_154345839.1">
    <property type="nucleotide sequence ID" value="NZ_WKJD01000012.1"/>
</dbReference>
<feature type="transmembrane region" description="Helical" evidence="3">
    <location>
        <begin position="241"/>
        <end position="265"/>
    </location>
</feature>
<evidence type="ECO:0000256" key="2">
    <source>
        <dbReference type="SAM" id="MobiDB-lite"/>
    </source>
</evidence>